<dbReference type="Proteomes" id="UP001058016">
    <property type="component" value="Chromosome"/>
</dbReference>
<gene>
    <name evidence="2" type="ORF">J0J69_12425</name>
</gene>
<dbReference type="Gene3D" id="1.10.30.50">
    <property type="match status" value="1"/>
</dbReference>
<evidence type="ECO:0000259" key="1">
    <source>
        <dbReference type="Pfam" id="PF01844"/>
    </source>
</evidence>
<protein>
    <submittedName>
        <fullName evidence="2">HNH endonuclease</fullName>
    </submittedName>
</protein>
<organism evidence="2 3">
    <name type="scientific">Turicibacter bilis</name>
    <dbReference type="NCBI Taxonomy" id="2735723"/>
    <lineage>
        <taxon>Bacteria</taxon>
        <taxon>Bacillati</taxon>
        <taxon>Bacillota</taxon>
        <taxon>Erysipelotrichia</taxon>
        <taxon>Erysipelotrichales</taxon>
        <taxon>Turicibacteraceae</taxon>
        <taxon>Turicibacter</taxon>
    </lineage>
</organism>
<keyword evidence="3" id="KW-1185">Reference proteome</keyword>
<sequence>MEKRCELCERSDIKLTKHHLIPREEGGTEKDIVMICSDCHRQIHASYSNQELALRLFSIEALKSDEKLKKFIRFIKKQPASKRISIAKSRDRKCK</sequence>
<dbReference type="Pfam" id="PF01844">
    <property type="entry name" value="HNH"/>
    <property type="match status" value="1"/>
</dbReference>
<feature type="domain" description="HNH" evidence="1">
    <location>
        <begin position="5"/>
        <end position="45"/>
    </location>
</feature>
<dbReference type="EMBL" id="CP071249">
    <property type="protein sequence ID" value="UUF05822.1"/>
    <property type="molecule type" value="Genomic_DNA"/>
</dbReference>
<dbReference type="PANTHER" id="PTHR37827:SF1">
    <property type="entry name" value="HNH DOMAIN-CONTAINING PROTEIN"/>
    <property type="match status" value="1"/>
</dbReference>
<dbReference type="InterPro" id="IPR002711">
    <property type="entry name" value="HNH"/>
</dbReference>
<evidence type="ECO:0000313" key="2">
    <source>
        <dbReference type="EMBL" id="UUF05822.1"/>
    </source>
</evidence>
<accession>A0ABY5JGK9</accession>
<dbReference type="RefSeq" id="WP_055304887.1">
    <property type="nucleotide sequence ID" value="NZ_CP071249.1"/>
</dbReference>
<dbReference type="PANTHER" id="PTHR37827">
    <property type="entry name" value="TUDOR DOMAIN-CONTAINING PROTEIN"/>
    <property type="match status" value="1"/>
</dbReference>
<dbReference type="GO" id="GO:0004519">
    <property type="term" value="F:endonuclease activity"/>
    <property type="evidence" value="ECO:0007669"/>
    <property type="project" value="UniProtKB-KW"/>
</dbReference>
<keyword evidence="2" id="KW-0378">Hydrolase</keyword>
<evidence type="ECO:0000313" key="3">
    <source>
        <dbReference type="Proteomes" id="UP001058016"/>
    </source>
</evidence>
<name>A0ABY5JGK9_9FIRM</name>
<proteinExistence type="predicted"/>
<keyword evidence="2" id="KW-0540">Nuclease</keyword>
<reference evidence="2 3" key="1">
    <citation type="submission" date="2021-03" db="EMBL/GenBank/DDBJ databases">
        <title>Comparative Genomics and Metabolomics in the genus Turicibacter.</title>
        <authorList>
            <person name="Maki J."/>
            <person name="Looft T."/>
        </authorList>
    </citation>
    <scope>NUCLEOTIDE SEQUENCE [LARGE SCALE GENOMIC DNA]</scope>
    <source>
        <strain evidence="2 3">MMM721</strain>
    </source>
</reference>
<keyword evidence="2" id="KW-0255">Endonuclease</keyword>